<evidence type="ECO:0000256" key="7">
    <source>
        <dbReference type="ARBA" id="ARBA00023180"/>
    </source>
</evidence>
<feature type="transmembrane region" description="Helical" evidence="8">
    <location>
        <begin position="380"/>
        <end position="399"/>
    </location>
</feature>
<evidence type="ECO:0000256" key="8">
    <source>
        <dbReference type="SAM" id="Phobius"/>
    </source>
</evidence>
<keyword evidence="4 8" id="KW-1133">Transmembrane helix</keyword>
<reference evidence="10" key="1">
    <citation type="journal article" date="2018" name="Comp. Biochem. Physiol. Part D Genomics Proteomics">
        <title>Analysis of the grapevine moth Lobesia botrana antennal transcriptome and expression of odorant-binding and chemosensory proteins.</title>
        <authorList>
            <person name="Rojas V."/>
            <person name="Jimenez H."/>
            <person name="Palma-Millanao R."/>
            <person name="Gonzalez-Gonzalez A."/>
            <person name="Machuca J."/>
            <person name="Godoy R."/>
            <person name="Ceballos R."/>
            <person name="Mutis A."/>
            <person name="Venthur H."/>
        </authorList>
    </citation>
    <scope>NUCLEOTIDE SEQUENCE</scope>
</reference>
<keyword evidence="2" id="KW-1003">Cell membrane</keyword>
<evidence type="ECO:0000256" key="9">
    <source>
        <dbReference type="SAM" id="SignalP"/>
    </source>
</evidence>
<organism evidence="10">
    <name type="scientific">Lobesia botrana</name>
    <dbReference type="NCBI Taxonomy" id="209534"/>
    <lineage>
        <taxon>Eukaryota</taxon>
        <taxon>Metazoa</taxon>
        <taxon>Ecdysozoa</taxon>
        <taxon>Arthropoda</taxon>
        <taxon>Hexapoda</taxon>
        <taxon>Insecta</taxon>
        <taxon>Pterygota</taxon>
        <taxon>Neoptera</taxon>
        <taxon>Endopterygota</taxon>
        <taxon>Lepidoptera</taxon>
        <taxon>Glossata</taxon>
        <taxon>Ditrysia</taxon>
        <taxon>Tortricoidea</taxon>
        <taxon>Tortricidae</taxon>
        <taxon>Olethreutinae</taxon>
        <taxon>Olethreutini</taxon>
        <taxon>Lobesia</taxon>
    </lineage>
</organism>
<evidence type="ECO:0000256" key="3">
    <source>
        <dbReference type="ARBA" id="ARBA00022692"/>
    </source>
</evidence>
<dbReference type="PANTHER" id="PTHR42643:SF24">
    <property type="entry name" value="IONOTROPIC RECEPTOR 60A"/>
    <property type="match status" value="1"/>
</dbReference>
<dbReference type="Gene3D" id="3.40.190.10">
    <property type="entry name" value="Periplasmic binding protein-like II"/>
    <property type="match status" value="1"/>
</dbReference>
<dbReference type="GO" id="GO:0005886">
    <property type="term" value="C:plasma membrane"/>
    <property type="evidence" value="ECO:0007669"/>
    <property type="project" value="UniProtKB-SubCell"/>
</dbReference>
<keyword evidence="6 10" id="KW-0675">Receptor</keyword>
<protein>
    <submittedName>
        <fullName evidence="10">Ionotropic receptor IR24</fullName>
    </submittedName>
</protein>
<sequence length="659" mass="75497">MYSPSLNSCQIIRTMLLVILFLSVGATARINPHGPTVVSDFANCVKGLVEANFGEPGLIYIVNTNNVSTPVAAIRNAILKTIHEKLKYSVKIAQPTKKDKEMCSNSGIKVPEMNFGLFMDNFEATPLADYFIAILEEFKDFTYIASRLTRTRSWNPQALFILVYFGITDSDVQNIKHAEDMLLCLFKVNVVNVVVIIPEVKNVRKANVFSWQPYDPPKYCGYYNESIKNRLYVENVCEQGIVKYKKNIFESKLPDDMKGCVFEVLALERQPFVSRYPEDPNIEKILINQLAQRFNISVRYEHQTSFRGEKAFDGDWDGALKDLMNKKGHILLGGIFPDDEVHQDFESSSTYLADSYTWVVPRALHQPIWLALFIIFQRTVWMVVIACFVFIALSWKILAKLSRDPTYRNNLGHYFINTWISNLGFCAYSRPVTDSLRVFFVFINIYCVLLLTGYQTKLIDVLTNPCFEYQISTVQELVESGVKCGGSEELHDLFENSTDPFDIYLLEEWVDVLDIKDAMIDVAVHRNFSLLCSRLELAYVSAIIPELSDKFGNYKYFAFPSNVFTVPMEIVALRGFPFMKPFSSTLSYFRQYGVNERVRAYFAGYLLRQRARLMNELESEYSRRDALSVLTLQGGYLALLFGYVSGTLVLIIEIIVNTK</sequence>
<comment type="subcellular location">
    <subcellularLocation>
        <location evidence="1">Cell membrane</location>
        <topology evidence="1">Multi-pass membrane protein</topology>
    </subcellularLocation>
</comment>
<proteinExistence type="evidence at transcript level"/>
<feature type="signal peptide" evidence="9">
    <location>
        <begin position="1"/>
        <end position="28"/>
    </location>
</feature>
<feature type="transmembrane region" description="Helical" evidence="8">
    <location>
        <begin position="411"/>
        <end position="430"/>
    </location>
</feature>
<dbReference type="SUPFAM" id="SSF53850">
    <property type="entry name" value="Periplasmic binding protein-like II"/>
    <property type="match status" value="1"/>
</dbReference>
<feature type="chain" id="PRO_5016567189" evidence="9">
    <location>
        <begin position="29"/>
        <end position="659"/>
    </location>
</feature>
<dbReference type="InterPro" id="IPR052192">
    <property type="entry name" value="Insect_Ionotropic_Sensory_Rcpt"/>
</dbReference>
<dbReference type="PANTHER" id="PTHR42643">
    <property type="entry name" value="IONOTROPIC RECEPTOR 20A-RELATED"/>
    <property type="match status" value="1"/>
</dbReference>
<dbReference type="AlphaFoldDB" id="A0A345BF31"/>
<evidence type="ECO:0000313" key="10">
    <source>
        <dbReference type="EMBL" id="AXF48855.1"/>
    </source>
</evidence>
<evidence type="ECO:0000256" key="6">
    <source>
        <dbReference type="ARBA" id="ARBA00023170"/>
    </source>
</evidence>
<evidence type="ECO:0000256" key="4">
    <source>
        <dbReference type="ARBA" id="ARBA00022989"/>
    </source>
</evidence>
<evidence type="ECO:0000256" key="1">
    <source>
        <dbReference type="ARBA" id="ARBA00004651"/>
    </source>
</evidence>
<dbReference type="Gene3D" id="1.10.287.70">
    <property type="match status" value="1"/>
</dbReference>
<keyword evidence="5 8" id="KW-0472">Membrane</keyword>
<keyword evidence="3 8" id="KW-0812">Transmembrane</keyword>
<feature type="transmembrane region" description="Helical" evidence="8">
    <location>
        <begin position="436"/>
        <end position="454"/>
    </location>
</feature>
<evidence type="ECO:0000256" key="5">
    <source>
        <dbReference type="ARBA" id="ARBA00023136"/>
    </source>
</evidence>
<name>A0A345BF31_9NEOP</name>
<accession>A0A345BF31</accession>
<keyword evidence="9" id="KW-0732">Signal</keyword>
<dbReference type="EMBL" id="MG820684">
    <property type="protein sequence ID" value="AXF48855.1"/>
    <property type="molecule type" value="mRNA"/>
</dbReference>
<evidence type="ECO:0000256" key="2">
    <source>
        <dbReference type="ARBA" id="ARBA00022475"/>
    </source>
</evidence>
<feature type="transmembrane region" description="Helical" evidence="8">
    <location>
        <begin position="636"/>
        <end position="656"/>
    </location>
</feature>
<keyword evidence="7" id="KW-0325">Glycoprotein</keyword>